<dbReference type="Proteomes" id="UP000215027">
    <property type="component" value="Chromosome II"/>
</dbReference>
<evidence type="ECO:0008006" key="3">
    <source>
        <dbReference type="Google" id="ProtNLM"/>
    </source>
</evidence>
<dbReference type="InterPro" id="IPR009057">
    <property type="entry name" value="Homeodomain-like_sf"/>
</dbReference>
<dbReference type="PANTHER" id="PTHR34849:SF3">
    <property type="entry name" value="SSR2962 PROTEIN"/>
    <property type="match status" value="1"/>
</dbReference>
<dbReference type="Gene3D" id="1.10.10.10">
    <property type="entry name" value="Winged helix-like DNA-binding domain superfamily/Winged helix DNA-binding domain"/>
    <property type="match status" value="1"/>
</dbReference>
<dbReference type="Pfam" id="PF04255">
    <property type="entry name" value="DUF433"/>
    <property type="match status" value="1"/>
</dbReference>
<name>A0A161JMW1_9CHLR</name>
<dbReference type="SUPFAM" id="SSF46689">
    <property type="entry name" value="Homeodomain-like"/>
    <property type="match status" value="1"/>
</dbReference>
<proteinExistence type="predicted"/>
<dbReference type="EMBL" id="LN890656">
    <property type="protein sequence ID" value="CUS06103.1"/>
    <property type="molecule type" value="Genomic_DNA"/>
</dbReference>
<evidence type="ECO:0000313" key="2">
    <source>
        <dbReference type="Proteomes" id="UP000215027"/>
    </source>
</evidence>
<dbReference type="AlphaFoldDB" id="A0A161JMW1"/>
<dbReference type="KEGG" id="pbf:CFX0092_B0569"/>
<dbReference type="InterPro" id="IPR007367">
    <property type="entry name" value="DUF433"/>
</dbReference>
<gene>
    <name evidence="1" type="ORF">CFX0092_B0569</name>
</gene>
<dbReference type="OrthoDB" id="9808242at2"/>
<dbReference type="RefSeq" id="WP_095045423.1">
    <property type="nucleotide sequence ID" value="NZ_LN890656.1"/>
</dbReference>
<accession>A0A161JMW1</accession>
<dbReference type="InterPro" id="IPR036388">
    <property type="entry name" value="WH-like_DNA-bd_sf"/>
</dbReference>
<dbReference type="PANTHER" id="PTHR34849">
    <property type="entry name" value="SSL5025 PROTEIN"/>
    <property type="match status" value="1"/>
</dbReference>
<keyword evidence="2" id="KW-1185">Reference proteome</keyword>
<organism evidence="1 2">
    <name type="scientific">Candidatus Promineifilum breve</name>
    <dbReference type="NCBI Taxonomy" id="1806508"/>
    <lineage>
        <taxon>Bacteria</taxon>
        <taxon>Bacillati</taxon>
        <taxon>Chloroflexota</taxon>
        <taxon>Ardenticatenia</taxon>
        <taxon>Candidatus Promineifilales</taxon>
        <taxon>Candidatus Promineifilaceae</taxon>
        <taxon>Candidatus Promineifilum</taxon>
    </lineage>
</organism>
<reference evidence="1" key="1">
    <citation type="submission" date="2016-01" db="EMBL/GenBank/DDBJ databases">
        <authorList>
            <person name="Mcilroy J.S."/>
            <person name="Karst M S."/>
            <person name="Albertsen M."/>
        </authorList>
    </citation>
    <scope>NUCLEOTIDE SEQUENCE</scope>
    <source>
        <strain evidence="1">Cfx-K</strain>
    </source>
</reference>
<sequence>MNRIDWKAHIEIAPDLHHGDACIRGTRIPAAIVVGSLADGMTADEIIAAYPQLKPVDIHAALAYASEIMRQDVYLPFAV</sequence>
<evidence type="ECO:0000313" key="1">
    <source>
        <dbReference type="EMBL" id="CUS06103.1"/>
    </source>
</evidence>
<protein>
    <recommendedName>
        <fullName evidence="3">DUF433 domain-containing protein</fullName>
    </recommendedName>
</protein>